<sequence length="45" mass="4975">MHIVNADYSAVPPGEDEESFSSFSGEVENGKNALVYNVKNVRNIF</sequence>
<evidence type="ECO:0000313" key="2">
    <source>
        <dbReference type="EMBL" id="VXC26078.1"/>
    </source>
</evidence>
<protein>
    <submittedName>
        <fullName evidence="2">Uncharacterized protein</fullName>
    </submittedName>
</protein>
<feature type="region of interest" description="Disordered" evidence="1">
    <location>
        <begin position="1"/>
        <end position="24"/>
    </location>
</feature>
<reference evidence="2 3" key="1">
    <citation type="submission" date="2019-10" db="EMBL/GenBank/DDBJ databases">
        <authorList>
            <person name="Karimi E."/>
        </authorList>
    </citation>
    <scope>NUCLEOTIDE SEQUENCE [LARGE SCALE GENOMIC DNA]</scope>
    <source>
        <strain evidence="2">Bacillus sp. 71</strain>
    </source>
</reference>
<evidence type="ECO:0000256" key="1">
    <source>
        <dbReference type="SAM" id="MobiDB-lite"/>
    </source>
</evidence>
<name>A0A653X4J2_BACMY</name>
<accession>A0A653X4J2</accession>
<proteinExistence type="predicted"/>
<dbReference type="EMBL" id="CABWMC010000023">
    <property type="protein sequence ID" value="VXC26078.1"/>
    <property type="molecule type" value="Genomic_DNA"/>
</dbReference>
<gene>
    <name evidence="2" type="ORF">BACI71_30385</name>
</gene>
<organism evidence="2 3">
    <name type="scientific">Bacillus mycoides</name>
    <dbReference type="NCBI Taxonomy" id="1405"/>
    <lineage>
        <taxon>Bacteria</taxon>
        <taxon>Bacillati</taxon>
        <taxon>Bacillota</taxon>
        <taxon>Bacilli</taxon>
        <taxon>Bacillales</taxon>
        <taxon>Bacillaceae</taxon>
        <taxon>Bacillus</taxon>
        <taxon>Bacillus cereus group</taxon>
    </lineage>
</organism>
<dbReference type="Proteomes" id="UP000437562">
    <property type="component" value="Unassembled WGS sequence"/>
</dbReference>
<evidence type="ECO:0000313" key="3">
    <source>
        <dbReference type="Proteomes" id="UP000437562"/>
    </source>
</evidence>
<dbReference type="AlphaFoldDB" id="A0A653X4J2"/>